<dbReference type="InParanoid" id="A0A7C8IQ53"/>
<evidence type="ECO:0000313" key="1">
    <source>
        <dbReference type="EMBL" id="KAF2966225.1"/>
    </source>
</evidence>
<sequence>MASIANKPLPPGASTELSEVAKWVHTSDARFAVMGNAKFCTNHEKLLSKTAKLLDIFLPELPKAPLERAVIVICFDEPTPVPIDAGWVAYFMPVQEVQGVTIDDHTLYSNHYVQLDHNVTVSGKFYGLAFLFRFEPRNRLERMSNFLKRALKKG</sequence>
<reference evidence="1 2" key="1">
    <citation type="submission" date="2019-12" db="EMBL/GenBank/DDBJ databases">
        <title>Draft genome sequence of the ascomycete Xylaria multiplex DSM 110363.</title>
        <authorList>
            <person name="Buettner E."/>
            <person name="Kellner H."/>
        </authorList>
    </citation>
    <scope>NUCLEOTIDE SEQUENCE [LARGE SCALE GENOMIC DNA]</scope>
    <source>
        <strain evidence="1 2">DSM 110363</strain>
    </source>
</reference>
<organism evidence="1 2">
    <name type="scientific">Xylaria multiplex</name>
    <dbReference type="NCBI Taxonomy" id="323545"/>
    <lineage>
        <taxon>Eukaryota</taxon>
        <taxon>Fungi</taxon>
        <taxon>Dikarya</taxon>
        <taxon>Ascomycota</taxon>
        <taxon>Pezizomycotina</taxon>
        <taxon>Sordariomycetes</taxon>
        <taxon>Xylariomycetidae</taxon>
        <taxon>Xylariales</taxon>
        <taxon>Xylariaceae</taxon>
        <taxon>Xylaria</taxon>
    </lineage>
</organism>
<accession>A0A7C8IQ53</accession>
<dbReference type="Proteomes" id="UP000481858">
    <property type="component" value="Unassembled WGS sequence"/>
</dbReference>
<name>A0A7C8IQ53_9PEZI</name>
<keyword evidence="2" id="KW-1185">Reference proteome</keyword>
<dbReference type="EMBL" id="WUBL01000094">
    <property type="protein sequence ID" value="KAF2966225.1"/>
    <property type="molecule type" value="Genomic_DNA"/>
</dbReference>
<evidence type="ECO:0000313" key="2">
    <source>
        <dbReference type="Proteomes" id="UP000481858"/>
    </source>
</evidence>
<dbReference type="OrthoDB" id="5141181at2759"/>
<proteinExistence type="predicted"/>
<comment type="caution">
    <text evidence="1">The sequence shown here is derived from an EMBL/GenBank/DDBJ whole genome shotgun (WGS) entry which is preliminary data.</text>
</comment>
<protein>
    <submittedName>
        <fullName evidence="1">Uncharacterized protein</fullName>
    </submittedName>
</protein>
<dbReference type="AlphaFoldDB" id="A0A7C8IQ53"/>
<gene>
    <name evidence="1" type="ORF">GQX73_g7325</name>
</gene>